<dbReference type="InterPro" id="IPR011009">
    <property type="entry name" value="Kinase-like_dom_sf"/>
</dbReference>
<dbReference type="OrthoDB" id="10252171at2759"/>
<feature type="domain" description="Protein kinase" evidence="1">
    <location>
        <begin position="48"/>
        <end position="336"/>
    </location>
</feature>
<comment type="caution">
    <text evidence="2">The sequence shown here is derived from an EMBL/GenBank/DDBJ whole genome shotgun (WGS) entry which is preliminary data.</text>
</comment>
<dbReference type="InterPro" id="IPR053235">
    <property type="entry name" value="Ser_Thr_kinase"/>
</dbReference>
<dbReference type="InterPro" id="IPR000719">
    <property type="entry name" value="Prot_kinase_dom"/>
</dbReference>
<dbReference type="STRING" id="660025.F9FUB9"/>
<dbReference type="Pfam" id="PF24355">
    <property type="entry name" value="DUF7514"/>
    <property type="match status" value="1"/>
</dbReference>
<protein>
    <recommendedName>
        <fullName evidence="1">Protein kinase domain-containing protein</fullName>
    </recommendedName>
</protein>
<name>F9FUB9_FUSOF</name>
<dbReference type="AlphaFoldDB" id="F9FUB9"/>
<gene>
    <name evidence="2" type="ORF">FOXB_10000</name>
</gene>
<dbReference type="InterPro" id="IPR055936">
    <property type="entry name" value="DUF7514"/>
</dbReference>
<organism evidence="2">
    <name type="scientific">Fusarium oxysporum (strain Fo5176)</name>
    <name type="common">Fusarium vascular wilt</name>
    <dbReference type="NCBI Taxonomy" id="660025"/>
    <lineage>
        <taxon>Eukaryota</taxon>
        <taxon>Fungi</taxon>
        <taxon>Dikarya</taxon>
        <taxon>Ascomycota</taxon>
        <taxon>Pezizomycotina</taxon>
        <taxon>Sordariomycetes</taxon>
        <taxon>Hypocreomycetidae</taxon>
        <taxon>Hypocreales</taxon>
        <taxon>Nectriaceae</taxon>
        <taxon>Fusarium</taxon>
        <taxon>Fusarium oxysporum species complex</taxon>
    </lineage>
</organism>
<dbReference type="PROSITE" id="PS50011">
    <property type="entry name" value="PROTEIN_KINASE_DOM"/>
    <property type="match status" value="1"/>
</dbReference>
<sequence length="595" mass="66880">MTHNNMEEQFSDIVRDFKLVTKHNGNLIVHLYNDPDAHPSAPQRQEHWREEERIDGGSQGTVWLQTCVRGSRHFTKRAVKKFLVGNRDSRLSYERELVAIVKFSHDRYSRYFVKSLGWYTSSSLLHIAMEYFPAGNLYTYVEEQQGLPEDECWQITSQVLSGIALMHEEGFAHRDLKPQNILIYERPPAQWWIKLADFGLSKNVITDPNNTDYALGTPGYIAPELYDADQRRCSTRDPQKPDIWALGVTALFILTNTVPFSGQDQTTQFAANRFPFPCAPLRSRNNELDSSLAASLDQGSSLNDMGELSAVISTLSSEPSTQGHIGRPFSNLSSLLPTIRGSSVPQPTQSQSQILGNDTNATTTIIPAGGLAANLEDYWGSFITPNRTPSHTFANLICSIFSHFQNTNGDILRPHEFCAFMFAAGWSPQDFPPIQVFLSHYPQTPVALRQGDAYLANCYRQYPLDHLMGTREAAALAPIQPHEGRIRTRDQLMYGLANLLVPDVSNGMPLLTQRGFGQYLVFMAMASPDELFVRLNRLLSAIGPQLRDSRTSRPFEAHIPRSCLPPAPGSIDQIWRVMAETRVAVSRLQSPTIYF</sequence>
<dbReference type="PROSITE" id="PS00108">
    <property type="entry name" value="PROTEIN_KINASE_ST"/>
    <property type="match status" value="1"/>
</dbReference>
<dbReference type="InterPro" id="IPR008271">
    <property type="entry name" value="Ser/Thr_kinase_AS"/>
</dbReference>
<evidence type="ECO:0000259" key="1">
    <source>
        <dbReference type="PROSITE" id="PS50011"/>
    </source>
</evidence>
<dbReference type="GO" id="GO:0005737">
    <property type="term" value="C:cytoplasm"/>
    <property type="evidence" value="ECO:0007669"/>
    <property type="project" value="TreeGrafter"/>
</dbReference>
<dbReference type="SUPFAM" id="SSF56112">
    <property type="entry name" value="Protein kinase-like (PK-like)"/>
    <property type="match status" value="1"/>
</dbReference>
<dbReference type="PANTHER" id="PTHR24361">
    <property type="entry name" value="MITOGEN-ACTIVATED KINASE KINASE KINASE"/>
    <property type="match status" value="1"/>
</dbReference>
<dbReference type="GO" id="GO:0004674">
    <property type="term" value="F:protein serine/threonine kinase activity"/>
    <property type="evidence" value="ECO:0007669"/>
    <property type="project" value="TreeGrafter"/>
</dbReference>
<dbReference type="Gene3D" id="1.10.510.10">
    <property type="entry name" value="Transferase(Phosphotransferase) domain 1"/>
    <property type="match status" value="1"/>
</dbReference>
<reference evidence="2" key="1">
    <citation type="journal article" date="2012" name="Mol. Plant Microbe Interact.">
        <title>A highly conserved effector in Fusarium oxysporum is required for full virulence on Arabidopsis.</title>
        <authorList>
            <person name="Thatcher L.F."/>
            <person name="Gardiner D.M."/>
            <person name="Kazan K."/>
            <person name="Manners J."/>
        </authorList>
    </citation>
    <scope>NUCLEOTIDE SEQUENCE [LARGE SCALE GENOMIC DNA]</scope>
    <source>
        <strain evidence="2">Fo5176</strain>
    </source>
</reference>
<proteinExistence type="predicted"/>
<dbReference type="PANTHER" id="PTHR24361:SF837">
    <property type="entry name" value="SERINE_THREONINE-PROTEIN KINASE C01C4.3-RELATED"/>
    <property type="match status" value="1"/>
</dbReference>
<evidence type="ECO:0000313" key="2">
    <source>
        <dbReference type="EMBL" id="EGU79487.1"/>
    </source>
</evidence>
<accession>F9FUB9</accession>
<dbReference type="SMART" id="SM00220">
    <property type="entry name" value="S_TKc"/>
    <property type="match status" value="1"/>
</dbReference>
<dbReference type="Pfam" id="PF00069">
    <property type="entry name" value="Pkinase"/>
    <property type="match status" value="1"/>
</dbReference>
<dbReference type="EMBL" id="AFQF01002669">
    <property type="protein sequence ID" value="EGU79487.1"/>
    <property type="molecule type" value="Genomic_DNA"/>
</dbReference>
<dbReference type="GO" id="GO:0005524">
    <property type="term" value="F:ATP binding"/>
    <property type="evidence" value="ECO:0007669"/>
    <property type="project" value="InterPro"/>
</dbReference>